<accession>A0AAN7YH02</accession>
<reference evidence="3 4" key="1">
    <citation type="submission" date="2023-08" db="EMBL/GenBank/DDBJ databases">
        <title>Black Yeasts Isolated from many extreme environments.</title>
        <authorList>
            <person name="Coleine C."/>
            <person name="Stajich J.E."/>
            <person name="Selbmann L."/>
        </authorList>
    </citation>
    <scope>NUCLEOTIDE SEQUENCE [LARGE SCALE GENOMIC DNA]</scope>
    <source>
        <strain evidence="3 4">CCFEE 5910</strain>
    </source>
</reference>
<proteinExistence type="predicted"/>
<dbReference type="EMBL" id="JAVRRJ010000003">
    <property type="protein sequence ID" value="KAK5086566.1"/>
    <property type="molecule type" value="Genomic_DNA"/>
</dbReference>
<evidence type="ECO:0000256" key="1">
    <source>
        <dbReference type="SAM" id="MobiDB-lite"/>
    </source>
</evidence>
<dbReference type="CDD" id="cd20273">
    <property type="entry name" value="Complex1_LYR_unchar"/>
    <property type="match status" value="1"/>
</dbReference>
<dbReference type="InterPro" id="IPR046896">
    <property type="entry name" value="Cup1-like_N"/>
</dbReference>
<organism evidence="3 4">
    <name type="scientific">Lithohypha guttulata</name>
    <dbReference type="NCBI Taxonomy" id="1690604"/>
    <lineage>
        <taxon>Eukaryota</taxon>
        <taxon>Fungi</taxon>
        <taxon>Dikarya</taxon>
        <taxon>Ascomycota</taxon>
        <taxon>Pezizomycotina</taxon>
        <taxon>Eurotiomycetes</taxon>
        <taxon>Chaetothyriomycetidae</taxon>
        <taxon>Chaetothyriales</taxon>
        <taxon>Trichomeriaceae</taxon>
        <taxon>Lithohypha</taxon>
    </lineage>
</organism>
<feature type="region of interest" description="Disordered" evidence="1">
    <location>
        <begin position="41"/>
        <end position="62"/>
    </location>
</feature>
<evidence type="ECO:0000259" key="2">
    <source>
        <dbReference type="Pfam" id="PF20263"/>
    </source>
</evidence>
<dbReference type="AlphaFoldDB" id="A0AAN7YH02"/>
<feature type="compositionally biased region" description="Polar residues" evidence="1">
    <location>
        <begin position="51"/>
        <end position="62"/>
    </location>
</feature>
<evidence type="ECO:0000313" key="4">
    <source>
        <dbReference type="Proteomes" id="UP001309876"/>
    </source>
</evidence>
<comment type="caution">
    <text evidence="3">The sequence shown here is derived from an EMBL/GenBank/DDBJ whole genome shotgun (WGS) entry which is preliminary data.</text>
</comment>
<feature type="domain" description="LYR motif-containing protein Cup1-like N-terminal" evidence="2">
    <location>
        <begin position="11"/>
        <end position="105"/>
    </location>
</feature>
<protein>
    <recommendedName>
        <fullName evidence="2">LYR motif-containing protein Cup1-like N-terminal domain-containing protein</fullName>
    </recommendedName>
</protein>
<keyword evidence="4" id="KW-1185">Reference proteome</keyword>
<gene>
    <name evidence="3" type="ORF">LTR05_003734</name>
</gene>
<sequence>MNTPYRNPLHLYRALLREAGYLFDSASQDFHTQHIRCSFRRQKDRRDATQHGESSLPSQELSHQLKRGRKYLYMLQRANEGYSGAVKNVLKATYALKGKRRRNMMKELMIPQSVESAEYSKDWQPPPKFTMIMNCQSKVHRFLEAGKLIPPPVIPDKNKQQKPFPKVRIKGIIKRWQPGFFHPQNHDRGAPPVREKFLLLSTTTNKGQLLDLLPWQNPVHKLWNTSIHTD</sequence>
<evidence type="ECO:0000313" key="3">
    <source>
        <dbReference type="EMBL" id="KAK5086566.1"/>
    </source>
</evidence>
<dbReference type="Proteomes" id="UP001309876">
    <property type="component" value="Unassembled WGS sequence"/>
</dbReference>
<dbReference type="Pfam" id="PF20263">
    <property type="entry name" value="LYRM2-like"/>
    <property type="match status" value="1"/>
</dbReference>
<name>A0AAN7YH02_9EURO</name>